<keyword evidence="2" id="KW-0732">Signal</keyword>
<dbReference type="RefSeq" id="WP_259091098.1">
    <property type="nucleotide sequence ID" value="NZ_JANTZY010000022.1"/>
</dbReference>
<evidence type="ECO:0000256" key="1">
    <source>
        <dbReference type="SAM" id="MobiDB-lite"/>
    </source>
</evidence>
<sequence length="141" mass="13886">MIDFAVQRIRSFLPRAGAVLLGLAVAVSLSACGDDSSGGSGMQGPTVEQSISSQSVTSDQGTVDVADLNNVFSGENLSFQVSSSASDVVSASTDGSTLTIDPQNGGSAAVSATASNDAGSAQTSFDVEVTLPDAPGAPNGQ</sequence>
<dbReference type="AlphaFoldDB" id="A0A9X2ZE10"/>
<dbReference type="Proteomes" id="UP001155040">
    <property type="component" value="Unassembled WGS sequence"/>
</dbReference>
<dbReference type="EMBL" id="JANUBF010000024">
    <property type="protein sequence ID" value="MCS4037719.1"/>
    <property type="molecule type" value="Genomic_DNA"/>
</dbReference>
<feature type="region of interest" description="Disordered" evidence="1">
    <location>
        <begin position="91"/>
        <end position="141"/>
    </location>
</feature>
<feature type="compositionally biased region" description="Polar residues" evidence="1">
    <location>
        <begin position="98"/>
        <end position="125"/>
    </location>
</feature>
<comment type="caution">
    <text evidence="3">The sequence shown here is derived from an EMBL/GenBank/DDBJ whole genome shotgun (WGS) entry which is preliminary data.</text>
</comment>
<proteinExistence type="predicted"/>
<name>A0A9X2ZE10_9BACT</name>
<feature type="compositionally biased region" description="Polar residues" evidence="1">
    <location>
        <begin position="46"/>
        <end position="59"/>
    </location>
</feature>
<gene>
    <name evidence="3" type="ORF">GGQ01_002806</name>
</gene>
<evidence type="ECO:0000256" key="2">
    <source>
        <dbReference type="SAM" id="SignalP"/>
    </source>
</evidence>
<feature type="signal peptide" evidence="2">
    <location>
        <begin position="1"/>
        <end position="33"/>
    </location>
</feature>
<accession>A0A9X2ZE10</accession>
<evidence type="ECO:0000313" key="4">
    <source>
        <dbReference type="Proteomes" id="UP001155040"/>
    </source>
</evidence>
<reference evidence="3" key="1">
    <citation type="submission" date="2022-08" db="EMBL/GenBank/DDBJ databases">
        <title>Genomic Encyclopedia of Type Strains, Phase V (KMG-V): Genome sequencing to study the core and pangenomes of soil and plant-associated prokaryotes.</title>
        <authorList>
            <person name="Whitman W."/>
        </authorList>
    </citation>
    <scope>NUCLEOTIDE SEQUENCE</scope>
    <source>
        <strain evidence="3">SP3012</strain>
    </source>
</reference>
<organism evidence="3 4">
    <name type="scientific">Salinibacter ruber</name>
    <dbReference type="NCBI Taxonomy" id="146919"/>
    <lineage>
        <taxon>Bacteria</taxon>
        <taxon>Pseudomonadati</taxon>
        <taxon>Rhodothermota</taxon>
        <taxon>Rhodothermia</taxon>
        <taxon>Rhodothermales</taxon>
        <taxon>Salinibacteraceae</taxon>
        <taxon>Salinibacter</taxon>
    </lineage>
</organism>
<evidence type="ECO:0000313" key="3">
    <source>
        <dbReference type="EMBL" id="MCS4037719.1"/>
    </source>
</evidence>
<protein>
    <submittedName>
        <fullName evidence="3">Uncharacterized protein</fullName>
    </submittedName>
</protein>
<feature type="chain" id="PRO_5040812694" evidence="2">
    <location>
        <begin position="34"/>
        <end position="141"/>
    </location>
</feature>
<feature type="region of interest" description="Disordered" evidence="1">
    <location>
        <begin position="34"/>
        <end position="59"/>
    </location>
</feature>